<dbReference type="Gene3D" id="1.20.58.340">
    <property type="entry name" value="Magnesium transport protein CorA, transmembrane region"/>
    <property type="match status" value="1"/>
</dbReference>
<feature type="compositionally biased region" description="Low complexity" evidence="1">
    <location>
        <begin position="462"/>
        <end position="477"/>
    </location>
</feature>
<organism evidence="3 4">
    <name type="scientific">Xylaria flabelliformis</name>
    <dbReference type="NCBI Taxonomy" id="2512241"/>
    <lineage>
        <taxon>Eukaryota</taxon>
        <taxon>Fungi</taxon>
        <taxon>Dikarya</taxon>
        <taxon>Ascomycota</taxon>
        <taxon>Pezizomycotina</taxon>
        <taxon>Sordariomycetes</taxon>
        <taxon>Xylariomycetidae</taxon>
        <taxon>Xylariales</taxon>
        <taxon>Xylariaceae</taxon>
        <taxon>Xylaria</taxon>
    </lineage>
</organism>
<dbReference type="Proteomes" id="UP000319160">
    <property type="component" value="Unassembled WGS sequence"/>
</dbReference>
<gene>
    <name evidence="3" type="ORF">FHL15_006018</name>
</gene>
<keyword evidence="4" id="KW-1185">Reference proteome</keyword>
<feature type="region of interest" description="Disordered" evidence="1">
    <location>
        <begin position="1"/>
        <end position="24"/>
    </location>
</feature>
<accession>A0A553HYY2</accession>
<evidence type="ECO:0000313" key="3">
    <source>
        <dbReference type="EMBL" id="TRX93150.1"/>
    </source>
</evidence>
<comment type="caution">
    <text evidence="3">The sequence shown here is derived from an EMBL/GenBank/DDBJ whole genome shotgun (WGS) entry which is preliminary data.</text>
</comment>
<name>A0A553HYY2_9PEZI</name>
<keyword evidence="2" id="KW-0472">Membrane</keyword>
<dbReference type="STRING" id="2512241.A0A553HYY2"/>
<dbReference type="OrthoDB" id="5392974at2759"/>
<keyword evidence="2" id="KW-1133">Transmembrane helix</keyword>
<evidence type="ECO:0000313" key="4">
    <source>
        <dbReference type="Proteomes" id="UP000319160"/>
    </source>
</evidence>
<evidence type="ECO:0000256" key="1">
    <source>
        <dbReference type="SAM" id="MobiDB-lite"/>
    </source>
</evidence>
<feature type="transmembrane region" description="Helical" evidence="2">
    <location>
        <begin position="360"/>
        <end position="379"/>
    </location>
</feature>
<dbReference type="AlphaFoldDB" id="A0A553HYY2"/>
<keyword evidence="2" id="KW-0812">Transmembrane</keyword>
<evidence type="ECO:0000256" key="2">
    <source>
        <dbReference type="SAM" id="Phobius"/>
    </source>
</evidence>
<sequence>MQTLRKLADIPDNRFKPRSKSGQRGSNWITYVRARTFTSARSPDFKQLGSSEADLLNTLGGLEERASANSDVAASLTLVSMGRDRDENILMAKDTFMRIFRRFGIDSRFLQLVKTNRYGLHYDWEGIRCSYYIGTALYILMWSFDRTTRKTRAILLSRDFISTEELGSLRRLIQLEVNRLHSPFLLAWVSLVHLSHWMDASTYYLLTSIRQLEELTGYGPYGRKKSSSEVPIDRLTQASKDVGHVQVNLANQLRHVTIGTAISSHIATRAAKLTDYAVEPYLQKCQQEFDEFNSTIPSLQRSLNDSSAYVYYLQERVRSQNTVVYALMTQADARININLAKASKELAEATKRDSSSMRSIAIMTMLFLPGTYFAALWAVPSLKWGQPDVIQPDFWWYWVFTGPSTLLIFAIWFGLHKWGLSWPRKLRPGKDSTGYEALDGGSPPTAPMDVYYPSPPPPATKPPVKYSAAPTSAPPATGLGNPDMLMYSAPPEPQEHYYQPGQYGWDTSAPAAFDVPSNTDVRDYGQPSDPQTSAPPRYGRA</sequence>
<feature type="compositionally biased region" description="Basic and acidic residues" evidence="1">
    <location>
        <begin position="1"/>
        <end position="15"/>
    </location>
</feature>
<dbReference type="EMBL" id="VFLP01000031">
    <property type="protein sequence ID" value="TRX93150.1"/>
    <property type="molecule type" value="Genomic_DNA"/>
</dbReference>
<proteinExistence type="predicted"/>
<feature type="region of interest" description="Disordered" evidence="1">
    <location>
        <begin position="432"/>
        <end position="541"/>
    </location>
</feature>
<protein>
    <submittedName>
        <fullName evidence="3">Uncharacterized protein</fullName>
    </submittedName>
</protein>
<feature type="transmembrane region" description="Helical" evidence="2">
    <location>
        <begin position="394"/>
        <end position="415"/>
    </location>
</feature>
<reference evidence="4" key="1">
    <citation type="submission" date="2019-06" db="EMBL/GenBank/DDBJ databases">
        <title>Draft genome sequence of the griseofulvin-producing fungus Xylaria cubensis strain G536.</title>
        <authorList>
            <person name="Mead M.E."/>
            <person name="Raja H.A."/>
            <person name="Steenwyk J.L."/>
            <person name="Knowles S.L."/>
            <person name="Oberlies N.H."/>
            <person name="Rokas A."/>
        </authorList>
    </citation>
    <scope>NUCLEOTIDE SEQUENCE [LARGE SCALE GENOMIC DNA]</scope>
    <source>
        <strain evidence="4">G536</strain>
    </source>
</reference>